<feature type="transmembrane region" description="Helical" evidence="1">
    <location>
        <begin position="97"/>
        <end position="120"/>
    </location>
</feature>
<keyword evidence="2" id="KW-0560">Oxidoreductase</keyword>
<dbReference type="GO" id="GO:0016491">
    <property type="term" value="F:oxidoreductase activity"/>
    <property type="evidence" value="ECO:0007669"/>
    <property type="project" value="UniProtKB-KW"/>
</dbReference>
<feature type="transmembrane region" description="Helical" evidence="1">
    <location>
        <begin position="6"/>
        <end position="25"/>
    </location>
</feature>
<accession>A0A3B0QT73</accession>
<dbReference type="Gene3D" id="1.20.120.1200">
    <property type="entry name" value="NADH-ubiquinone/plastoquinone oxidoreductase chain 6, subunit NuoJ"/>
    <property type="match status" value="1"/>
</dbReference>
<evidence type="ECO:0000313" key="2">
    <source>
        <dbReference type="EMBL" id="VAV83432.1"/>
    </source>
</evidence>
<evidence type="ECO:0000256" key="1">
    <source>
        <dbReference type="SAM" id="Phobius"/>
    </source>
</evidence>
<dbReference type="InterPro" id="IPR042106">
    <property type="entry name" value="Nuo/plastoQ_OxRdtase_6_NuoJ"/>
</dbReference>
<organism evidence="2">
    <name type="scientific">hydrothermal vent metagenome</name>
    <dbReference type="NCBI Taxonomy" id="652676"/>
    <lineage>
        <taxon>unclassified sequences</taxon>
        <taxon>metagenomes</taxon>
        <taxon>ecological metagenomes</taxon>
    </lineage>
</organism>
<dbReference type="AlphaFoldDB" id="A0A3B0QT73"/>
<reference evidence="2" key="1">
    <citation type="submission" date="2018-06" db="EMBL/GenBank/DDBJ databases">
        <authorList>
            <person name="Zhirakovskaya E."/>
        </authorList>
    </citation>
    <scope>NUCLEOTIDE SEQUENCE</scope>
</reference>
<feature type="transmembrane region" description="Helical" evidence="1">
    <location>
        <begin position="32"/>
        <end position="49"/>
    </location>
</feature>
<dbReference type="Pfam" id="PF00499">
    <property type="entry name" value="Oxidored_q3"/>
    <property type="match status" value="1"/>
</dbReference>
<sequence>MILERIFFLLFAVVAIIAAGGVVCFRNPVHSAFSLIVCLLQVAAIFVLLRSPFLAVVQIFIYVGAVMVLFLFVVLVLDIKRASLETFPGIKRWPVYVILPVMAIEFLIVIFGKSFAHMQLAAPGGETKVEVIGKALFTSYLLPFEIISVLLLAAMVGAIIMAKKRWS</sequence>
<dbReference type="PANTHER" id="PTHR33269:SF17">
    <property type="entry name" value="NADH-UBIQUINONE OXIDOREDUCTASE CHAIN 6"/>
    <property type="match status" value="1"/>
</dbReference>
<name>A0A3B0QT73_9ZZZZ</name>
<feature type="transmembrane region" description="Helical" evidence="1">
    <location>
        <begin position="55"/>
        <end position="77"/>
    </location>
</feature>
<dbReference type="GO" id="GO:0008137">
    <property type="term" value="F:NADH dehydrogenase (ubiquinone) activity"/>
    <property type="evidence" value="ECO:0007669"/>
    <property type="project" value="InterPro"/>
</dbReference>
<dbReference type="PANTHER" id="PTHR33269">
    <property type="entry name" value="NADH-UBIQUINONE OXIDOREDUCTASE CHAIN 6"/>
    <property type="match status" value="1"/>
</dbReference>
<proteinExistence type="predicted"/>
<dbReference type="EC" id="1.6.5.3" evidence="2"/>
<gene>
    <name evidence="2" type="ORF">MNBD_DELTA01-1937</name>
</gene>
<dbReference type="InterPro" id="IPR001457">
    <property type="entry name" value="NADH_UbQ/plastoQ_OxRdtase_su6"/>
</dbReference>
<keyword evidence="1" id="KW-0472">Membrane</keyword>
<keyword evidence="2" id="KW-0830">Ubiquinone</keyword>
<dbReference type="EMBL" id="UOEA01000040">
    <property type="protein sequence ID" value="VAV83432.1"/>
    <property type="molecule type" value="Genomic_DNA"/>
</dbReference>
<protein>
    <submittedName>
        <fullName evidence="2">NADH-ubiquinone oxidoreductase chain J</fullName>
        <ecNumber evidence="2">1.6.5.3</ecNumber>
    </submittedName>
</protein>
<keyword evidence="1" id="KW-0812">Transmembrane</keyword>
<feature type="transmembrane region" description="Helical" evidence="1">
    <location>
        <begin position="140"/>
        <end position="162"/>
    </location>
</feature>
<keyword evidence="1" id="KW-1133">Transmembrane helix</keyword>